<protein>
    <recommendedName>
        <fullName evidence="3">SMI1 / KNR4 family (SUKH-1)</fullName>
    </recommendedName>
</protein>
<sequence>MTRFQRIQASVPAGVVLPDALRRLCDYLDETDYPISGCMRLRPDDYGGLLAWFDGDAAMAAQFACFGAGPDGSLIAFWLLGDTDARQAPVVHLDSEASNNRVLAKNFEDFLLLFGIGYDELGFADLNQPPDDPGSAENLRAWLHVEFGLTCPATGASIVEEANRACPDIQHAIDAWLRNRYGEETRAFIGQYRLGNEGPCRL</sequence>
<dbReference type="EMBL" id="JACBYV010000001">
    <property type="protein sequence ID" value="NYH75865.1"/>
    <property type="molecule type" value="Genomic_DNA"/>
</dbReference>
<evidence type="ECO:0008006" key="3">
    <source>
        <dbReference type="Google" id="ProtNLM"/>
    </source>
</evidence>
<accession>A0A7Y9XQY8</accession>
<comment type="caution">
    <text evidence="1">The sequence shown here is derived from an EMBL/GenBank/DDBJ whole genome shotgun (WGS) entry which is preliminary data.</text>
</comment>
<proteinExistence type="predicted"/>
<evidence type="ECO:0000313" key="1">
    <source>
        <dbReference type="EMBL" id="NYH75865.1"/>
    </source>
</evidence>
<keyword evidence="2" id="KW-1185">Reference proteome</keyword>
<organism evidence="1 2">
    <name type="scientific">Phytopseudomonas flavescens</name>
    <dbReference type="NCBI Taxonomy" id="29435"/>
    <lineage>
        <taxon>Bacteria</taxon>
        <taxon>Pseudomonadati</taxon>
        <taxon>Pseudomonadota</taxon>
        <taxon>Gammaproteobacteria</taxon>
        <taxon>Pseudomonadales</taxon>
        <taxon>Pseudomonadaceae</taxon>
        <taxon>Phytopseudomonas</taxon>
    </lineage>
</organism>
<reference evidence="1 2" key="1">
    <citation type="submission" date="2020-07" db="EMBL/GenBank/DDBJ databases">
        <title>Genomic analyses of the natural microbiome of Caenorhabditis elegans.</title>
        <authorList>
            <person name="Samuel B."/>
        </authorList>
    </citation>
    <scope>NUCLEOTIDE SEQUENCE [LARGE SCALE GENOMIC DNA]</scope>
    <source>
        <strain evidence="1 2">BIGb0408</strain>
    </source>
</reference>
<gene>
    <name evidence="1" type="ORF">FHR27_004475</name>
</gene>
<dbReference type="RefSeq" id="WP_179539605.1">
    <property type="nucleotide sequence ID" value="NZ_JACBYV010000001.1"/>
</dbReference>
<dbReference type="AlphaFoldDB" id="A0A7Y9XQY8"/>
<evidence type="ECO:0000313" key="2">
    <source>
        <dbReference type="Proteomes" id="UP000578688"/>
    </source>
</evidence>
<dbReference type="Proteomes" id="UP000578688">
    <property type="component" value="Unassembled WGS sequence"/>
</dbReference>
<name>A0A7Y9XQY8_9GAMM</name>